<evidence type="ECO:0000256" key="1">
    <source>
        <dbReference type="SAM" id="Phobius"/>
    </source>
</evidence>
<accession>A0ABN3BM57</accession>
<evidence type="ECO:0000313" key="2">
    <source>
        <dbReference type="EMBL" id="GAA2197567.1"/>
    </source>
</evidence>
<feature type="transmembrane region" description="Helical" evidence="1">
    <location>
        <begin position="21"/>
        <end position="41"/>
    </location>
</feature>
<feature type="transmembrane region" description="Helical" evidence="1">
    <location>
        <begin position="189"/>
        <end position="207"/>
    </location>
</feature>
<keyword evidence="3" id="KW-1185">Reference proteome</keyword>
<protein>
    <recommendedName>
        <fullName evidence="4">PH domain-containing protein</fullName>
    </recommendedName>
</protein>
<sequence>MERMAGESAQRVDRKALRFAIGYPVLLGGGFALAAFTFRGRVPEPVAWLWNADGGTAFTPFAGYLAAGAGLIAILGALLCSQAAFTRRPAIARRVFMAGGIGMSMFLATVLAAGLLGQVGLDDARDSHPDPVVLAMGSGATLAFAVVMFFTFKPDEQWSPRDEAALLDALEPERVRLTFTYWAHARSSVFVMLGIIGVSVSLLLLVVSPWISLVLTVGALLAACSLVARVSVSPEGVGVFLAGMVPVLRFRTASVLRASFETVAARRFGGWGYRRKGQAVSVLVASGEAVEAVLDDGRQVVFSGRDGDTARRVVDVLRAGSGA</sequence>
<comment type="caution">
    <text evidence="2">The sequence shown here is derived from an EMBL/GenBank/DDBJ whole genome shotgun (WGS) entry which is preliminary data.</text>
</comment>
<evidence type="ECO:0008006" key="4">
    <source>
        <dbReference type="Google" id="ProtNLM"/>
    </source>
</evidence>
<keyword evidence="1" id="KW-1133">Transmembrane helix</keyword>
<dbReference type="Proteomes" id="UP001500432">
    <property type="component" value="Unassembled WGS sequence"/>
</dbReference>
<keyword evidence="1" id="KW-0472">Membrane</keyword>
<evidence type="ECO:0000313" key="3">
    <source>
        <dbReference type="Proteomes" id="UP001500432"/>
    </source>
</evidence>
<feature type="transmembrane region" description="Helical" evidence="1">
    <location>
        <begin position="132"/>
        <end position="152"/>
    </location>
</feature>
<dbReference type="EMBL" id="BAAAQW010000003">
    <property type="protein sequence ID" value="GAA2197567.1"/>
    <property type="molecule type" value="Genomic_DNA"/>
</dbReference>
<keyword evidence="1" id="KW-0812">Transmembrane</keyword>
<organism evidence="2 3">
    <name type="scientific">Sinomonas flava</name>
    <dbReference type="NCBI Taxonomy" id="496857"/>
    <lineage>
        <taxon>Bacteria</taxon>
        <taxon>Bacillati</taxon>
        <taxon>Actinomycetota</taxon>
        <taxon>Actinomycetes</taxon>
        <taxon>Micrococcales</taxon>
        <taxon>Micrococcaceae</taxon>
        <taxon>Sinomonas</taxon>
    </lineage>
</organism>
<gene>
    <name evidence="2" type="ORF">GCM10009849_06950</name>
</gene>
<name>A0ABN3BM57_9MICC</name>
<feature type="transmembrane region" description="Helical" evidence="1">
    <location>
        <begin position="95"/>
        <end position="120"/>
    </location>
</feature>
<proteinExistence type="predicted"/>
<feature type="transmembrane region" description="Helical" evidence="1">
    <location>
        <begin position="61"/>
        <end position="83"/>
    </location>
</feature>
<reference evidence="2 3" key="1">
    <citation type="journal article" date="2019" name="Int. J. Syst. Evol. Microbiol.">
        <title>The Global Catalogue of Microorganisms (GCM) 10K type strain sequencing project: providing services to taxonomists for standard genome sequencing and annotation.</title>
        <authorList>
            <consortium name="The Broad Institute Genomics Platform"/>
            <consortium name="The Broad Institute Genome Sequencing Center for Infectious Disease"/>
            <person name="Wu L."/>
            <person name="Ma J."/>
        </authorList>
    </citation>
    <scope>NUCLEOTIDE SEQUENCE [LARGE SCALE GENOMIC DNA]</scope>
    <source>
        <strain evidence="2 3">JCM 16034</strain>
    </source>
</reference>